<dbReference type="Proteomes" id="UP000218334">
    <property type="component" value="Unassembled WGS sequence"/>
</dbReference>
<gene>
    <name evidence="2" type="ORF">ARMSODRAFT_444130</name>
</gene>
<proteinExistence type="predicted"/>
<accession>A0A2H3B614</accession>
<name>A0A2H3B614_9AGAR</name>
<reference evidence="3" key="1">
    <citation type="journal article" date="2017" name="Nat. Ecol. Evol.">
        <title>Genome expansion and lineage-specific genetic innovations in the forest pathogenic fungi Armillaria.</title>
        <authorList>
            <person name="Sipos G."/>
            <person name="Prasanna A.N."/>
            <person name="Walter M.C."/>
            <person name="O'Connor E."/>
            <person name="Balint B."/>
            <person name="Krizsan K."/>
            <person name="Kiss B."/>
            <person name="Hess J."/>
            <person name="Varga T."/>
            <person name="Slot J."/>
            <person name="Riley R."/>
            <person name="Boka B."/>
            <person name="Rigling D."/>
            <person name="Barry K."/>
            <person name="Lee J."/>
            <person name="Mihaltcheva S."/>
            <person name="LaButti K."/>
            <person name="Lipzen A."/>
            <person name="Waldron R."/>
            <person name="Moloney N.M."/>
            <person name="Sperisen C."/>
            <person name="Kredics L."/>
            <person name="Vagvoelgyi C."/>
            <person name="Patrignani A."/>
            <person name="Fitzpatrick D."/>
            <person name="Nagy I."/>
            <person name="Doyle S."/>
            <person name="Anderson J.B."/>
            <person name="Grigoriev I.V."/>
            <person name="Gueldener U."/>
            <person name="Muensterkoetter M."/>
            <person name="Nagy L.G."/>
        </authorList>
    </citation>
    <scope>NUCLEOTIDE SEQUENCE [LARGE SCALE GENOMIC DNA]</scope>
    <source>
        <strain evidence="3">28-4</strain>
    </source>
</reference>
<evidence type="ECO:0008006" key="4">
    <source>
        <dbReference type="Google" id="ProtNLM"/>
    </source>
</evidence>
<keyword evidence="3" id="KW-1185">Reference proteome</keyword>
<protein>
    <recommendedName>
        <fullName evidence="4">RRM domain-containing protein</fullName>
    </recommendedName>
</protein>
<evidence type="ECO:0000313" key="2">
    <source>
        <dbReference type="EMBL" id="PBK65120.1"/>
    </source>
</evidence>
<dbReference type="InterPro" id="IPR035979">
    <property type="entry name" value="RBD_domain_sf"/>
</dbReference>
<dbReference type="Gene3D" id="3.30.70.330">
    <property type="match status" value="1"/>
</dbReference>
<sequence length="132" mass="14391">MRPNTESRGLGVREHEAARLAADVCNGSTFMDRVLRVDLVGRISSQDRGDSVDGDPKSSVFVGNLDFGSKEEDLRVFFEALGAGERVPPADNDEQDGEIANVGDQGSDCSRQGISARERVCVRSIFRPTMCR</sequence>
<organism evidence="2 3">
    <name type="scientific">Armillaria solidipes</name>
    <dbReference type="NCBI Taxonomy" id="1076256"/>
    <lineage>
        <taxon>Eukaryota</taxon>
        <taxon>Fungi</taxon>
        <taxon>Dikarya</taxon>
        <taxon>Basidiomycota</taxon>
        <taxon>Agaricomycotina</taxon>
        <taxon>Agaricomycetes</taxon>
        <taxon>Agaricomycetidae</taxon>
        <taxon>Agaricales</taxon>
        <taxon>Marasmiineae</taxon>
        <taxon>Physalacriaceae</taxon>
        <taxon>Armillaria</taxon>
    </lineage>
</organism>
<dbReference type="GO" id="GO:0003676">
    <property type="term" value="F:nucleic acid binding"/>
    <property type="evidence" value="ECO:0007669"/>
    <property type="project" value="InterPro"/>
</dbReference>
<evidence type="ECO:0000256" key="1">
    <source>
        <dbReference type="SAM" id="MobiDB-lite"/>
    </source>
</evidence>
<dbReference type="EMBL" id="KZ293447">
    <property type="protein sequence ID" value="PBK65120.1"/>
    <property type="molecule type" value="Genomic_DNA"/>
</dbReference>
<dbReference type="SUPFAM" id="SSF54928">
    <property type="entry name" value="RNA-binding domain, RBD"/>
    <property type="match status" value="1"/>
</dbReference>
<feature type="region of interest" description="Disordered" evidence="1">
    <location>
        <begin position="85"/>
        <end position="110"/>
    </location>
</feature>
<dbReference type="InterPro" id="IPR012677">
    <property type="entry name" value="Nucleotide-bd_a/b_plait_sf"/>
</dbReference>
<dbReference type="STRING" id="1076256.A0A2H3B614"/>
<evidence type="ECO:0000313" key="3">
    <source>
        <dbReference type="Proteomes" id="UP000218334"/>
    </source>
</evidence>
<dbReference type="AlphaFoldDB" id="A0A2H3B614"/>